<dbReference type="EC" id="7.2.1.1" evidence="8"/>
<comment type="subunit">
    <text evidence="8">Composed of six subunits; NqrA, NqrB, NqrC, NqrD, NqrE and NqrF.</text>
</comment>
<dbReference type="Proteomes" id="UP000239388">
    <property type="component" value="Unassembled WGS sequence"/>
</dbReference>
<evidence type="ECO:0000256" key="1">
    <source>
        <dbReference type="ARBA" id="ARBA00022448"/>
    </source>
</evidence>
<feature type="domain" description="NqrA second alpha/beta" evidence="11">
    <location>
        <begin position="116"/>
        <end position="260"/>
    </location>
</feature>
<keyword evidence="5 8" id="KW-0406">Ion transport</keyword>
<evidence type="ECO:0000259" key="11">
    <source>
        <dbReference type="Pfam" id="PF24836"/>
    </source>
</evidence>
<keyword evidence="4 8" id="KW-0915">Sodium</keyword>
<keyword evidence="1 8" id="KW-0813">Transport</keyword>
<dbReference type="GO" id="GO:0006814">
    <property type="term" value="P:sodium ion transport"/>
    <property type="evidence" value="ECO:0007669"/>
    <property type="project" value="UniProtKB-UniRule"/>
</dbReference>
<dbReference type="Pfam" id="PF05896">
    <property type="entry name" value="NQRA_N"/>
    <property type="match status" value="1"/>
</dbReference>
<dbReference type="Pfam" id="PF24836">
    <property type="entry name" value="NQRA_2nd"/>
    <property type="match status" value="1"/>
</dbReference>
<evidence type="ECO:0000256" key="2">
    <source>
        <dbReference type="ARBA" id="ARBA00022967"/>
    </source>
</evidence>
<comment type="caution">
    <text evidence="12">The sequence shown here is derived from an EMBL/GenBank/DDBJ whole genome shotgun (WGS) entry which is preliminary data.</text>
</comment>
<evidence type="ECO:0000256" key="4">
    <source>
        <dbReference type="ARBA" id="ARBA00023053"/>
    </source>
</evidence>
<accession>A0A2S8FD67</accession>
<evidence type="ECO:0000259" key="10">
    <source>
        <dbReference type="Pfam" id="PF11973"/>
    </source>
</evidence>
<reference evidence="12 13" key="1">
    <citation type="submission" date="2018-02" db="EMBL/GenBank/DDBJ databases">
        <title>Comparative genomes isolates from brazilian mangrove.</title>
        <authorList>
            <person name="Araujo J.E."/>
            <person name="Taketani R.G."/>
            <person name="Silva M.C.P."/>
            <person name="Loureco M.V."/>
            <person name="Andreote F.D."/>
        </authorList>
    </citation>
    <scope>NUCLEOTIDE SEQUENCE [LARGE SCALE GENOMIC DNA]</scope>
    <source>
        <strain evidence="12 13">NAP PRIS-MGV</strain>
    </source>
</reference>
<evidence type="ECO:0000259" key="9">
    <source>
        <dbReference type="Pfam" id="PF05896"/>
    </source>
</evidence>
<comment type="function">
    <text evidence="8">NQR complex catalyzes the reduction of ubiquinone-1 to ubiquinol by two successive reactions, coupled with the transport of Na(+) ions from the cytoplasm to the periplasm. NqrA to NqrE are probably involved in the second step, the conversion of ubisemiquinone to ubiquinol.</text>
</comment>
<dbReference type="InterPro" id="IPR022615">
    <property type="entry name" value="NqrA_C_domain"/>
</dbReference>
<dbReference type="PANTHER" id="PTHR37839">
    <property type="entry name" value="NA(+)-TRANSLOCATING NADH-QUINONE REDUCTASE SUBUNIT A"/>
    <property type="match status" value="1"/>
</dbReference>
<dbReference type="NCBIfam" id="NF003759">
    <property type="entry name" value="PRK05352.1-2"/>
    <property type="match status" value="1"/>
</dbReference>
<evidence type="ECO:0000313" key="12">
    <source>
        <dbReference type="EMBL" id="PQO30105.1"/>
    </source>
</evidence>
<name>A0A2S8FD67_9BACT</name>
<keyword evidence="3 8" id="KW-0520">NAD</keyword>
<dbReference type="InterPro" id="IPR056148">
    <property type="entry name" value="NQRA_2nd"/>
</dbReference>
<dbReference type="InterPro" id="IPR056147">
    <property type="entry name" value="NQRA_N"/>
</dbReference>
<dbReference type="OrthoDB" id="9774536at2"/>
<dbReference type="AlphaFoldDB" id="A0A2S8FD67"/>
<evidence type="ECO:0000256" key="3">
    <source>
        <dbReference type="ARBA" id="ARBA00023027"/>
    </source>
</evidence>
<keyword evidence="2 8" id="KW-1278">Translocase</keyword>
<evidence type="ECO:0000313" key="13">
    <source>
        <dbReference type="Proteomes" id="UP000239388"/>
    </source>
</evidence>
<dbReference type="RefSeq" id="WP_105357297.1">
    <property type="nucleotide sequence ID" value="NZ_PUIB01000021.1"/>
</dbReference>
<feature type="domain" description="Na(+)-translocating NADH-quinone reductase subunit A C-terminal" evidence="10">
    <location>
        <begin position="265"/>
        <end position="314"/>
    </location>
</feature>
<comment type="similarity">
    <text evidence="8">Belongs to the NqrA family.</text>
</comment>
<protein>
    <recommendedName>
        <fullName evidence="8">Na(+)-translocating NADH-quinone reductase subunit A</fullName>
        <shortName evidence="8">Na(+)-NQR subunit A</shortName>
        <shortName evidence="8">Na(+)-translocating NQR subunit A</shortName>
        <ecNumber evidence="8">7.2.1.1</ecNumber>
    </recommendedName>
    <alternativeName>
        <fullName evidence="8">NQR complex subunit A</fullName>
    </alternativeName>
    <alternativeName>
        <fullName evidence="8">NQR-1 subunit A</fullName>
    </alternativeName>
</protein>
<feature type="domain" description="NqrA N-terminal barrel-sandwich hybrid" evidence="9">
    <location>
        <begin position="5"/>
        <end position="97"/>
    </location>
</feature>
<dbReference type="PANTHER" id="PTHR37839:SF1">
    <property type="entry name" value="NA(+)-TRANSLOCATING NADH-QUINONE REDUCTASE SUBUNIT A"/>
    <property type="match status" value="1"/>
</dbReference>
<sequence length="451" mass="48689">MPRTITLKRGLDLPISGRPQQTIESAGAVTRVGLLGDDYVGMRPTMFVSEGDTVKLGQVLFEDKKNPGVVFTSPVAGKVTAVNRGAKRRFLSLIVEKEGEDQVEFTSYGDKSLLSLTREQVVEGMVASGLWTALRQRPYGKTPSPTSTPLALFVTAIDTNPLAADPQVVIGQRKAEFTAGLEALSKLTEGPMFVCHAPGADIPGDDLDFAEAVAFSGPHPAGLPGTHIHCLYPASRDRYVWYVNYQDVLAIGALFKTGRLNVKRVLSLAGPAVSKPHLIETILGADLTQLTAGQIKSDKPRIISGSVFSGRTCSEPLNFLGRYHNQISVLEEGNNRDFMGWLTLGFGKFSVKPVFLSSLTGGGKQYDFTTCSEGSHRAIIPSGMYEKVMPLDIEPTALLKSLVVNDMESAQALGALELEEEDLALCTYVDTGKHDFGSALRKNLTRIEAEG</sequence>
<proteinExistence type="inferred from homology"/>
<keyword evidence="7 8" id="KW-0739">Sodium transport</keyword>
<dbReference type="Pfam" id="PF11973">
    <property type="entry name" value="NQRA_SLBB"/>
    <property type="match status" value="1"/>
</dbReference>
<evidence type="ECO:0000256" key="7">
    <source>
        <dbReference type="ARBA" id="ARBA00023201"/>
    </source>
</evidence>
<evidence type="ECO:0000256" key="8">
    <source>
        <dbReference type="HAMAP-Rule" id="MF_00425"/>
    </source>
</evidence>
<comment type="catalytic activity">
    <reaction evidence="8">
        <text>a ubiquinone + n Na(+)(in) + NADH + H(+) = a ubiquinol + n Na(+)(out) + NAD(+)</text>
        <dbReference type="Rhea" id="RHEA:47748"/>
        <dbReference type="Rhea" id="RHEA-COMP:9565"/>
        <dbReference type="Rhea" id="RHEA-COMP:9566"/>
        <dbReference type="ChEBI" id="CHEBI:15378"/>
        <dbReference type="ChEBI" id="CHEBI:16389"/>
        <dbReference type="ChEBI" id="CHEBI:17976"/>
        <dbReference type="ChEBI" id="CHEBI:29101"/>
        <dbReference type="ChEBI" id="CHEBI:57540"/>
        <dbReference type="ChEBI" id="CHEBI:57945"/>
        <dbReference type="EC" id="7.2.1.1"/>
    </reaction>
</comment>
<dbReference type="EMBL" id="PUIB01000021">
    <property type="protein sequence ID" value="PQO30105.1"/>
    <property type="molecule type" value="Genomic_DNA"/>
</dbReference>
<dbReference type="GO" id="GO:0016655">
    <property type="term" value="F:oxidoreductase activity, acting on NAD(P)H, quinone or similar compound as acceptor"/>
    <property type="evidence" value="ECO:0007669"/>
    <property type="project" value="UniProtKB-UniRule"/>
</dbReference>
<dbReference type="NCBIfam" id="TIGR01936">
    <property type="entry name" value="nqrA"/>
    <property type="match status" value="1"/>
</dbReference>
<gene>
    <name evidence="8" type="primary">nqrA</name>
    <name evidence="12" type="ORF">C5Y98_21375</name>
</gene>
<evidence type="ECO:0000256" key="5">
    <source>
        <dbReference type="ARBA" id="ARBA00023065"/>
    </source>
</evidence>
<evidence type="ECO:0000256" key="6">
    <source>
        <dbReference type="ARBA" id="ARBA00023075"/>
    </source>
</evidence>
<dbReference type="InterPro" id="IPR008703">
    <property type="entry name" value="NqrA"/>
</dbReference>
<organism evidence="12 13">
    <name type="scientific">Blastopirellula marina</name>
    <dbReference type="NCBI Taxonomy" id="124"/>
    <lineage>
        <taxon>Bacteria</taxon>
        <taxon>Pseudomonadati</taxon>
        <taxon>Planctomycetota</taxon>
        <taxon>Planctomycetia</taxon>
        <taxon>Pirellulales</taxon>
        <taxon>Pirellulaceae</taxon>
        <taxon>Blastopirellula</taxon>
    </lineage>
</organism>
<dbReference type="HAMAP" id="MF_00425">
    <property type="entry name" value="NqrA"/>
    <property type="match status" value="1"/>
</dbReference>
<keyword evidence="6 8" id="KW-0830">Ubiquinone</keyword>